<evidence type="ECO:0000313" key="2">
    <source>
        <dbReference type="EMBL" id="CAH1223227.1"/>
    </source>
</evidence>
<dbReference type="EMBL" id="CAKJVB030000001">
    <property type="protein sequence ID" value="CAH1223227.1"/>
    <property type="molecule type" value="Genomic_DNA"/>
</dbReference>
<protein>
    <submittedName>
        <fullName evidence="2">Uncharacterized protein</fullName>
    </submittedName>
</protein>
<dbReference type="GO" id="GO:0005549">
    <property type="term" value="F:odorant binding"/>
    <property type="evidence" value="ECO:0007669"/>
    <property type="project" value="InterPro"/>
</dbReference>
<dbReference type="OrthoDB" id="10327039at2759"/>
<dbReference type="Gene3D" id="1.10.238.20">
    <property type="entry name" value="Pheromone/general odorant binding protein domain"/>
    <property type="match status" value="1"/>
</dbReference>
<proteinExistence type="predicted"/>
<reference evidence="2" key="1">
    <citation type="submission" date="2022-01" db="EMBL/GenBank/DDBJ databases">
        <authorList>
            <person name="King R."/>
        </authorList>
    </citation>
    <scope>NUCLEOTIDE SEQUENCE</scope>
</reference>
<feature type="signal peptide" evidence="1">
    <location>
        <begin position="1"/>
        <end position="16"/>
    </location>
</feature>
<keyword evidence="1" id="KW-0732">Signal</keyword>
<gene>
    <name evidence="2" type="ORF">DIABBA_LOCUS38</name>
</gene>
<accession>A0A9P0E071</accession>
<organism evidence="2 3">
    <name type="scientific">Diabrotica balteata</name>
    <name type="common">Banded cucumber beetle</name>
    <dbReference type="NCBI Taxonomy" id="107213"/>
    <lineage>
        <taxon>Eukaryota</taxon>
        <taxon>Metazoa</taxon>
        <taxon>Ecdysozoa</taxon>
        <taxon>Arthropoda</taxon>
        <taxon>Hexapoda</taxon>
        <taxon>Insecta</taxon>
        <taxon>Pterygota</taxon>
        <taxon>Neoptera</taxon>
        <taxon>Endopterygota</taxon>
        <taxon>Coleoptera</taxon>
        <taxon>Polyphaga</taxon>
        <taxon>Cucujiformia</taxon>
        <taxon>Chrysomeloidea</taxon>
        <taxon>Chrysomelidae</taxon>
        <taxon>Galerucinae</taxon>
        <taxon>Diabroticina</taxon>
        <taxon>Diabroticites</taxon>
        <taxon>Diabrotica</taxon>
    </lineage>
</organism>
<sequence>MKVLAVIFVIISLTAAKITLDDISKAFKSCGATYGGSNDIRKLVVSPNPDIKTLGLQTLCINIKLGVTNENCDVDKTLTREVVMLFTGNKKTADKVDKRCTNRNGATSEDACFNYWRCARLIIDNENN</sequence>
<dbReference type="InterPro" id="IPR036728">
    <property type="entry name" value="PBP_GOBP_sf"/>
</dbReference>
<keyword evidence="3" id="KW-1185">Reference proteome</keyword>
<feature type="chain" id="PRO_5040507572" evidence="1">
    <location>
        <begin position="17"/>
        <end position="128"/>
    </location>
</feature>
<dbReference type="Proteomes" id="UP001153709">
    <property type="component" value="Unassembled WGS sequence"/>
</dbReference>
<dbReference type="AlphaFoldDB" id="A0A9P0E071"/>
<comment type="caution">
    <text evidence="2">The sequence shown here is derived from an EMBL/GenBank/DDBJ whole genome shotgun (WGS) entry which is preliminary data.</text>
</comment>
<evidence type="ECO:0000256" key="1">
    <source>
        <dbReference type="SAM" id="SignalP"/>
    </source>
</evidence>
<name>A0A9P0E071_DIABA</name>
<dbReference type="SUPFAM" id="SSF47565">
    <property type="entry name" value="Insect pheromone/odorant-binding proteins"/>
    <property type="match status" value="1"/>
</dbReference>
<evidence type="ECO:0000313" key="3">
    <source>
        <dbReference type="Proteomes" id="UP001153709"/>
    </source>
</evidence>